<dbReference type="GeneID" id="77222806"/>
<reference evidence="7 8" key="1">
    <citation type="submission" date="2018-12" db="EMBL/GenBank/DDBJ databases">
        <title>Pseudomonas aeruginosa Diversity Panel.</title>
        <authorList>
            <person name="Snesrud E."/>
            <person name="Mcgann P."/>
        </authorList>
    </citation>
    <scope>NUCLEOTIDE SEQUENCE [LARGE SCALE GENOMIC DNA]</scope>
    <source>
        <strain evidence="7 8">MRSN6241</strain>
    </source>
</reference>
<sequence length="265" mass="28653">MTPRWLASDFPRHGPPMLPNAAARLVAPASRPGAEVLDTHYHVETPEGIDLLLRPAGVVPRALAYSIDLGIRGLIMLVLMLGLAFLGKLGAGLGLLLTFVMTWWYMVLFEVLNQGRSPGKQLMGLRVVHDDGTPVGWAASLLRNLLRFADILPFGYALGLLSCLNHPAFKRLGDIAAGTLVVYREPELSRPSLPDVEPLLPPFPMSLEEQRAFLGFAERGAALSAARREELAGILAEPLGVEAVRAQAEINGIARGFLGLRQESA</sequence>
<dbReference type="GO" id="GO:0016020">
    <property type="term" value="C:membrane"/>
    <property type="evidence" value="ECO:0007669"/>
    <property type="project" value="UniProtKB-SubCell"/>
</dbReference>
<evidence type="ECO:0000259" key="6">
    <source>
        <dbReference type="Pfam" id="PF06271"/>
    </source>
</evidence>
<evidence type="ECO:0000256" key="1">
    <source>
        <dbReference type="ARBA" id="ARBA00004141"/>
    </source>
</evidence>
<keyword evidence="3 5" id="KW-1133">Transmembrane helix</keyword>
<dbReference type="Pfam" id="PF06271">
    <property type="entry name" value="RDD"/>
    <property type="match status" value="1"/>
</dbReference>
<dbReference type="AlphaFoldDB" id="A0ABD7K0P3"/>
<feature type="transmembrane region" description="Helical" evidence="5">
    <location>
        <begin position="93"/>
        <end position="112"/>
    </location>
</feature>
<dbReference type="PANTHER" id="PTHR38480">
    <property type="entry name" value="SLR0254 PROTEIN"/>
    <property type="match status" value="1"/>
</dbReference>
<evidence type="ECO:0000256" key="4">
    <source>
        <dbReference type="ARBA" id="ARBA00023136"/>
    </source>
</evidence>
<evidence type="ECO:0000256" key="2">
    <source>
        <dbReference type="ARBA" id="ARBA00022692"/>
    </source>
</evidence>
<dbReference type="Proteomes" id="UP000276985">
    <property type="component" value="Unassembled WGS sequence"/>
</dbReference>
<dbReference type="PANTHER" id="PTHR38480:SF1">
    <property type="entry name" value="SLR0254 PROTEIN"/>
    <property type="match status" value="1"/>
</dbReference>
<gene>
    <name evidence="7" type="ORF">DY940_18700</name>
</gene>
<comment type="subcellular location">
    <subcellularLocation>
        <location evidence="1">Membrane</location>
        <topology evidence="1">Multi-pass membrane protein</topology>
    </subcellularLocation>
</comment>
<evidence type="ECO:0000256" key="3">
    <source>
        <dbReference type="ARBA" id="ARBA00022989"/>
    </source>
</evidence>
<dbReference type="KEGG" id="ppaa:B7D75_22180"/>
<keyword evidence="4 5" id="KW-0472">Membrane</keyword>
<comment type="caution">
    <text evidence="7">The sequence shown here is derived from an EMBL/GenBank/DDBJ whole genome shotgun (WGS) entry which is preliminary data.</text>
</comment>
<dbReference type="InterPro" id="IPR010432">
    <property type="entry name" value="RDD"/>
</dbReference>
<feature type="transmembrane region" description="Helical" evidence="5">
    <location>
        <begin position="69"/>
        <end position="87"/>
    </location>
</feature>
<dbReference type="EMBL" id="RXTL01000022">
    <property type="protein sequence ID" value="RTS44887.1"/>
    <property type="molecule type" value="Genomic_DNA"/>
</dbReference>
<keyword evidence="2 5" id="KW-0812">Transmembrane</keyword>
<proteinExistence type="predicted"/>
<dbReference type="RefSeq" id="WP_023443432.1">
    <property type="nucleotide sequence ID" value="NZ_CAADJR010000001.1"/>
</dbReference>
<protein>
    <submittedName>
        <fullName evidence="7">RDD family protein</fullName>
    </submittedName>
</protein>
<evidence type="ECO:0000313" key="8">
    <source>
        <dbReference type="Proteomes" id="UP000276985"/>
    </source>
</evidence>
<feature type="domain" description="RDD" evidence="6">
    <location>
        <begin position="56"/>
        <end position="177"/>
    </location>
</feature>
<organism evidence="7 8">
    <name type="scientific">Pseudomonas aeruginosa</name>
    <dbReference type="NCBI Taxonomy" id="287"/>
    <lineage>
        <taxon>Bacteria</taxon>
        <taxon>Pseudomonadati</taxon>
        <taxon>Pseudomonadota</taxon>
        <taxon>Gammaproteobacteria</taxon>
        <taxon>Pseudomonadales</taxon>
        <taxon>Pseudomonadaceae</taxon>
        <taxon>Pseudomonas</taxon>
    </lineage>
</organism>
<evidence type="ECO:0000256" key="5">
    <source>
        <dbReference type="SAM" id="Phobius"/>
    </source>
</evidence>
<accession>A0ABD7K0P3</accession>
<name>A0ABD7K0P3_PSEAI</name>
<evidence type="ECO:0000313" key="7">
    <source>
        <dbReference type="EMBL" id="RTS44887.1"/>
    </source>
</evidence>